<feature type="domain" description="MSP" evidence="7">
    <location>
        <begin position="16"/>
        <end position="105"/>
    </location>
</feature>
<dbReference type="SUPFAM" id="SSF49354">
    <property type="entry name" value="PapD-like"/>
    <property type="match status" value="1"/>
</dbReference>
<evidence type="ECO:0000256" key="1">
    <source>
        <dbReference type="ARBA" id="ARBA00004141"/>
    </source>
</evidence>
<dbReference type="GO" id="GO:0005737">
    <property type="term" value="C:cytoplasm"/>
    <property type="evidence" value="ECO:0007669"/>
    <property type="project" value="TreeGrafter"/>
</dbReference>
<feature type="compositionally biased region" description="Low complexity" evidence="5">
    <location>
        <begin position="137"/>
        <end position="154"/>
    </location>
</feature>
<name>A0A2G8LRX7_STIJA</name>
<evidence type="ECO:0000256" key="5">
    <source>
        <dbReference type="SAM" id="MobiDB-lite"/>
    </source>
</evidence>
<comment type="caution">
    <text evidence="8">The sequence shown here is derived from an EMBL/GenBank/DDBJ whole genome shotgun (WGS) entry which is preliminary data.</text>
</comment>
<dbReference type="EMBL" id="MRZV01000002">
    <property type="protein sequence ID" value="PIK62981.1"/>
    <property type="molecule type" value="Genomic_DNA"/>
</dbReference>
<keyword evidence="2 6" id="KW-0812">Transmembrane</keyword>
<dbReference type="Gene3D" id="2.60.40.10">
    <property type="entry name" value="Immunoglobulins"/>
    <property type="match status" value="1"/>
</dbReference>
<evidence type="ECO:0000256" key="6">
    <source>
        <dbReference type="SAM" id="Phobius"/>
    </source>
</evidence>
<proteinExistence type="predicted"/>
<keyword evidence="4 6" id="KW-0472">Membrane</keyword>
<feature type="transmembrane region" description="Helical" evidence="6">
    <location>
        <begin position="158"/>
        <end position="176"/>
    </location>
</feature>
<evidence type="ECO:0000313" key="8">
    <source>
        <dbReference type="EMBL" id="PIK62981.1"/>
    </source>
</evidence>
<dbReference type="GO" id="GO:0016020">
    <property type="term" value="C:membrane"/>
    <property type="evidence" value="ECO:0007669"/>
    <property type="project" value="UniProtKB-SubCell"/>
</dbReference>
<evidence type="ECO:0000256" key="2">
    <source>
        <dbReference type="ARBA" id="ARBA00022692"/>
    </source>
</evidence>
<reference evidence="8 9" key="1">
    <citation type="journal article" date="2017" name="PLoS Biol.">
        <title>The sea cucumber genome provides insights into morphological evolution and visceral regeneration.</title>
        <authorList>
            <person name="Zhang X."/>
            <person name="Sun L."/>
            <person name="Yuan J."/>
            <person name="Sun Y."/>
            <person name="Gao Y."/>
            <person name="Zhang L."/>
            <person name="Li S."/>
            <person name="Dai H."/>
            <person name="Hamel J.F."/>
            <person name="Liu C."/>
            <person name="Yu Y."/>
            <person name="Liu S."/>
            <person name="Lin W."/>
            <person name="Guo K."/>
            <person name="Jin S."/>
            <person name="Xu P."/>
            <person name="Storey K.B."/>
            <person name="Huan P."/>
            <person name="Zhang T."/>
            <person name="Zhou Y."/>
            <person name="Zhang J."/>
            <person name="Lin C."/>
            <person name="Li X."/>
            <person name="Xing L."/>
            <person name="Huo D."/>
            <person name="Sun M."/>
            <person name="Wang L."/>
            <person name="Mercier A."/>
            <person name="Li F."/>
            <person name="Yang H."/>
            <person name="Xiang J."/>
        </authorList>
    </citation>
    <scope>NUCLEOTIDE SEQUENCE [LARGE SCALE GENOMIC DNA]</scope>
    <source>
        <strain evidence="8">Shaxun</strain>
        <tissue evidence="8">Muscle</tissue>
    </source>
</reference>
<feature type="transmembrane region" description="Helical" evidence="6">
    <location>
        <begin position="196"/>
        <end position="214"/>
    </location>
</feature>
<gene>
    <name evidence="8" type="ORF">BSL78_00108</name>
</gene>
<dbReference type="OrthoDB" id="10022288at2759"/>
<evidence type="ECO:0000256" key="4">
    <source>
        <dbReference type="ARBA" id="ARBA00023136"/>
    </source>
</evidence>
<dbReference type="STRING" id="307972.A0A2G8LRX7"/>
<dbReference type="PANTHER" id="PTHR34441">
    <property type="entry name" value="MOTILE SPERM DOMAIN-CONTAINING PROTEIN 1"/>
    <property type="match status" value="1"/>
</dbReference>
<feature type="region of interest" description="Disordered" evidence="5">
    <location>
        <begin position="127"/>
        <end position="154"/>
    </location>
</feature>
<accession>A0A2G8LRX7</accession>
<dbReference type="InterPro" id="IPR013783">
    <property type="entry name" value="Ig-like_fold"/>
</dbReference>
<comment type="subcellular location">
    <subcellularLocation>
        <location evidence="1">Membrane</location>
        <topology evidence="1">Multi-pass membrane protein</topology>
    </subcellularLocation>
</comment>
<keyword evidence="3 6" id="KW-1133">Transmembrane helix</keyword>
<organism evidence="8 9">
    <name type="scientific">Stichopus japonicus</name>
    <name type="common">Sea cucumber</name>
    <dbReference type="NCBI Taxonomy" id="307972"/>
    <lineage>
        <taxon>Eukaryota</taxon>
        <taxon>Metazoa</taxon>
        <taxon>Echinodermata</taxon>
        <taxon>Eleutherozoa</taxon>
        <taxon>Echinozoa</taxon>
        <taxon>Holothuroidea</taxon>
        <taxon>Aspidochirotacea</taxon>
        <taxon>Aspidochirotida</taxon>
        <taxon>Stichopodidae</taxon>
        <taxon>Apostichopus</taxon>
    </lineage>
</organism>
<dbReference type="AlphaFoldDB" id="A0A2G8LRX7"/>
<dbReference type="InterPro" id="IPR000535">
    <property type="entry name" value="MSP_dom"/>
</dbReference>
<dbReference type="InterPro" id="IPR008962">
    <property type="entry name" value="PapD-like_sf"/>
</dbReference>
<sequence length="238" mass="26124">MHWDRHSTSLDGNVPVFVFPTELNFYADDLNSHKQILTLYNPYGFILNYKVLSTAPQKYIVGDSHGLIQPGCCVDIVVRHRDATSAGHGQRDKFRILVSEQGKRKAIGRKDVPSILLASSTDAGEEKRDNFSSIRQDSSVATTSTDASSRSRDSSPSSLIVVMAVACISALLLPTQGDKGTNLPEYLHLTMNQKLIAAYVLVFDFSGIASQNAIQNDKLARRFQISIAQCADLCDTNS</sequence>
<dbReference type="Pfam" id="PF00635">
    <property type="entry name" value="Motile_Sperm"/>
    <property type="match status" value="1"/>
</dbReference>
<evidence type="ECO:0000256" key="3">
    <source>
        <dbReference type="ARBA" id="ARBA00022989"/>
    </source>
</evidence>
<dbReference type="InterPro" id="IPR039283">
    <property type="entry name" value="MOSPD1/3"/>
</dbReference>
<evidence type="ECO:0000259" key="7">
    <source>
        <dbReference type="Pfam" id="PF00635"/>
    </source>
</evidence>
<protein>
    <submittedName>
        <fullName evidence="8">Putative motile sperm domain-containing protein 1-like</fullName>
    </submittedName>
</protein>
<dbReference type="PANTHER" id="PTHR34441:SF1">
    <property type="entry name" value="MOTILE SPERM DOMAIN-CONTAINING 1"/>
    <property type="match status" value="1"/>
</dbReference>
<evidence type="ECO:0000313" key="9">
    <source>
        <dbReference type="Proteomes" id="UP000230750"/>
    </source>
</evidence>
<dbReference type="Proteomes" id="UP000230750">
    <property type="component" value="Unassembled WGS sequence"/>
</dbReference>
<keyword evidence="9" id="KW-1185">Reference proteome</keyword>